<feature type="signal peptide" evidence="2">
    <location>
        <begin position="1"/>
        <end position="21"/>
    </location>
</feature>
<proteinExistence type="inferred from homology"/>
<dbReference type="CDD" id="cd16282">
    <property type="entry name" value="metallo-hydrolase-like_MBL-fold"/>
    <property type="match status" value="1"/>
</dbReference>
<evidence type="ECO:0000256" key="2">
    <source>
        <dbReference type="SAM" id="SignalP"/>
    </source>
</evidence>
<dbReference type="EMBL" id="JBHSGP010000014">
    <property type="protein sequence ID" value="MFC4722508.1"/>
    <property type="molecule type" value="Genomic_DNA"/>
</dbReference>
<keyword evidence="5" id="KW-1185">Reference proteome</keyword>
<feature type="chain" id="PRO_5047381979" evidence="2">
    <location>
        <begin position="22"/>
        <end position="293"/>
    </location>
</feature>
<dbReference type="SUPFAM" id="SSF56281">
    <property type="entry name" value="Metallo-hydrolase/oxidoreductase"/>
    <property type="match status" value="1"/>
</dbReference>
<accession>A0ABV9N7F0</accession>
<keyword evidence="2" id="KW-0732">Signal</keyword>
<comment type="caution">
    <text evidence="4">The sequence shown here is derived from an EMBL/GenBank/DDBJ whole genome shotgun (WGS) entry which is preliminary data.</text>
</comment>
<name>A0ABV9N7F0_9FLAO</name>
<dbReference type="RefSeq" id="WP_387963074.1">
    <property type="nucleotide sequence ID" value="NZ_JBHSGP010000014.1"/>
</dbReference>
<dbReference type="InterPro" id="IPR001279">
    <property type="entry name" value="Metallo-B-lactamas"/>
</dbReference>
<evidence type="ECO:0000313" key="5">
    <source>
        <dbReference type="Proteomes" id="UP001595953"/>
    </source>
</evidence>
<dbReference type="InterPro" id="IPR036866">
    <property type="entry name" value="RibonucZ/Hydroxyglut_hydro"/>
</dbReference>
<protein>
    <submittedName>
        <fullName evidence="4">MBL fold metallo-hydrolase</fullName>
    </submittedName>
</protein>
<dbReference type="PANTHER" id="PTHR42951">
    <property type="entry name" value="METALLO-BETA-LACTAMASE DOMAIN-CONTAINING"/>
    <property type="match status" value="1"/>
</dbReference>
<dbReference type="Pfam" id="PF00753">
    <property type="entry name" value="Lactamase_B"/>
    <property type="match status" value="1"/>
</dbReference>
<comment type="similarity">
    <text evidence="1">Belongs to the metallo-beta-lactamase superfamily. Class-B beta-lactamase family.</text>
</comment>
<dbReference type="PANTHER" id="PTHR42951:SF4">
    <property type="entry name" value="ACYL-COENZYME A THIOESTERASE MBLAC2"/>
    <property type="match status" value="1"/>
</dbReference>
<reference evidence="5" key="1">
    <citation type="journal article" date="2019" name="Int. J. Syst. Evol. Microbiol.">
        <title>The Global Catalogue of Microorganisms (GCM) 10K type strain sequencing project: providing services to taxonomists for standard genome sequencing and annotation.</title>
        <authorList>
            <consortium name="The Broad Institute Genomics Platform"/>
            <consortium name="The Broad Institute Genome Sequencing Center for Infectious Disease"/>
            <person name="Wu L."/>
            <person name="Ma J."/>
        </authorList>
    </citation>
    <scope>NUCLEOTIDE SEQUENCE [LARGE SCALE GENOMIC DNA]</scope>
    <source>
        <strain evidence="5">CCUG 63682</strain>
    </source>
</reference>
<dbReference type="Gene3D" id="3.60.15.10">
    <property type="entry name" value="Ribonuclease Z/Hydroxyacylglutathione hydrolase-like"/>
    <property type="match status" value="1"/>
</dbReference>
<evidence type="ECO:0000259" key="3">
    <source>
        <dbReference type="SMART" id="SM00849"/>
    </source>
</evidence>
<evidence type="ECO:0000256" key="1">
    <source>
        <dbReference type="ARBA" id="ARBA00005250"/>
    </source>
</evidence>
<gene>
    <name evidence="4" type="ORF">ACFO5O_09255</name>
</gene>
<dbReference type="InterPro" id="IPR050855">
    <property type="entry name" value="NDM-1-like"/>
</dbReference>
<sequence length="293" mass="32561">MKSLFLLTISVVFIYSNLAFSQNFDNVTIETTKLSDHVYMLVGAGGNIGVSAGDDGVFVIDDQFAPLTPKIEAAIRRISDKPIKFLANTHYHHDHTGGNANMQELGATIIAHDNVRHRLENSNSEADETSKQGLPIITFNDRLSLYINGEKVSIFHAHHAHTDGDSFLYFNESNVLHTGDVYFNGRYPYIDLGSGGSVNGYIEAVKMGLNAINDDTKIIPGHGNLSNKAEYQAFLNMLEDLKSIIMAEINKGKTEDEVAADQSLTKTYDDLGYGWNFINSEKIKRTFYKSLKE</sequence>
<organism evidence="4 5">
    <name type="scientific">Geojedonia litorea</name>
    <dbReference type="NCBI Taxonomy" id="1268269"/>
    <lineage>
        <taxon>Bacteria</taxon>
        <taxon>Pseudomonadati</taxon>
        <taxon>Bacteroidota</taxon>
        <taxon>Flavobacteriia</taxon>
        <taxon>Flavobacteriales</taxon>
        <taxon>Flavobacteriaceae</taxon>
        <taxon>Geojedonia</taxon>
    </lineage>
</organism>
<feature type="domain" description="Metallo-beta-lactamase" evidence="3">
    <location>
        <begin position="45"/>
        <end position="222"/>
    </location>
</feature>
<evidence type="ECO:0000313" key="4">
    <source>
        <dbReference type="EMBL" id="MFC4722508.1"/>
    </source>
</evidence>
<dbReference type="Proteomes" id="UP001595953">
    <property type="component" value="Unassembled WGS sequence"/>
</dbReference>
<dbReference type="SMART" id="SM00849">
    <property type="entry name" value="Lactamase_B"/>
    <property type="match status" value="1"/>
</dbReference>